<dbReference type="SUPFAM" id="SSF103473">
    <property type="entry name" value="MFS general substrate transporter"/>
    <property type="match status" value="1"/>
</dbReference>
<keyword evidence="5 6" id="KW-0472">Membrane</keyword>
<dbReference type="InterPro" id="IPR011701">
    <property type="entry name" value="MFS"/>
</dbReference>
<evidence type="ECO:0000256" key="6">
    <source>
        <dbReference type="SAM" id="Phobius"/>
    </source>
</evidence>
<evidence type="ECO:0000256" key="1">
    <source>
        <dbReference type="ARBA" id="ARBA00004141"/>
    </source>
</evidence>
<comment type="caution">
    <text evidence="8">The sequence shown here is derived from an EMBL/GenBank/DDBJ whole genome shotgun (WGS) entry which is preliminary data.</text>
</comment>
<feature type="domain" description="Major facilitator superfamily (MFS) profile" evidence="7">
    <location>
        <begin position="31"/>
        <end position="436"/>
    </location>
</feature>
<dbReference type="PROSITE" id="PS50850">
    <property type="entry name" value="MFS"/>
    <property type="match status" value="1"/>
</dbReference>
<dbReference type="CDD" id="cd17319">
    <property type="entry name" value="MFS_ExuT_GudP_like"/>
    <property type="match status" value="1"/>
</dbReference>
<feature type="transmembrane region" description="Helical" evidence="6">
    <location>
        <begin position="27"/>
        <end position="47"/>
    </location>
</feature>
<dbReference type="PANTHER" id="PTHR43791">
    <property type="entry name" value="PERMEASE-RELATED"/>
    <property type="match status" value="1"/>
</dbReference>
<gene>
    <name evidence="8" type="primary">ttuB_6</name>
    <name evidence="8" type="ORF">R69776_04626</name>
</gene>
<feature type="transmembrane region" description="Helical" evidence="6">
    <location>
        <begin position="192"/>
        <end position="212"/>
    </location>
</feature>
<proteinExistence type="predicted"/>
<feature type="transmembrane region" description="Helical" evidence="6">
    <location>
        <begin position="412"/>
        <end position="432"/>
    </location>
</feature>
<sequence length="451" mass="48674">MKSQKDWVTTTSQAHSRGERDRVVRKIMWRLLPFLFVAYVFCYIDRVNIGFAALTMNKDLGLTASEFGFGAGLFFIGYFIFEVPSNLLMQRFGPRVWIARIMISWGVISAFCAFVQGPITYGIVRFLLGLAEAGFTPGIFLFLTLWFPSEARNRATAIFMASVPVANIVGSLLSGTLLSVRGFAGLKDWQALLVLEALPAVILGILCLFVLVDRPRDARWLTADERLLIENELSLERQALAARHGDKLRGALSDWKVYALAGIYFCYICGSVGIGLWLPQIIHGFGLKAAEVGVVAAVPYACGAVGMVFWSSLAGNGPRRIRFAAGAMLVAAITLAASAAIEYPLLKMIGITLTVTFMLGFQAIFLSLPSGFLTGRAAAGGLAVIISIGNLGGFAGPYLIGYVKQTSGSFTTALLLVAFALLVAAVGTWLLGDPADRIDGKRRTLTSTVKV</sequence>
<dbReference type="PANTHER" id="PTHR43791:SF36">
    <property type="entry name" value="TRANSPORTER, PUTATIVE (AFU_ORTHOLOGUE AFUA_6G08340)-RELATED"/>
    <property type="match status" value="1"/>
</dbReference>
<feature type="transmembrane region" description="Helical" evidence="6">
    <location>
        <begin position="290"/>
        <end position="311"/>
    </location>
</feature>
<dbReference type="InterPro" id="IPR020846">
    <property type="entry name" value="MFS_dom"/>
</dbReference>
<feature type="transmembrane region" description="Helical" evidence="6">
    <location>
        <begin position="67"/>
        <end position="85"/>
    </location>
</feature>
<name>A0ABN7M6D8_9BURK</name>
<feature type="transmembrane region" description="Helical" evidence="6">
    <location>
        <begin position="97"/>
        <end position="117"/>
    </location>
</feature>
<comment type="subcellular location">
    <subcellularLocation>
        <location evidence="1">Membrane</location>
        <topology evidence="1">Multi-pass membrane protein</topology>
    </subcellularLocation>
</comment>
<feature type="transmembrane region" description="Helical" evidence="6">
    <location>
        <begin position="380"/>
        <end position="400"/>
    </location>
</feature>
<accession>A0ABN7M6D8</accession>
<feature type="transmembrane region" description="Helical" evidence="6">
    <location>
        <begin position="123"/>
        <end position="146"/>
    </location>
</feature>
<feature type="transmembrane region" description="Helical" evidence="6">
    <location>
        <begin position="323"/>
        <end position="343"/>
    </location>
</feature>
<organism evidence="8 9">
    <name type="scientific">Paraburkholderia nemoris</name>
    <dbReference type="NCBI Taxonomy" id="2793076"/>
    <lineage>
        <taxon>Bacteria</taxon>
        <taxon>Pseudomonadati</taxon>
        <taxon>Pseudomonadota</taxon>
        <taxon>Betaproteobacteria</taxon>
        <taxon>Burkholderiales</taxon>
        <taxon>Burkholderiaceae</taxon>
        <taxon>Paraburkholderia</taxon>
    </lineage>
</organism>
<evidence type="ECO:0000259" key="7">
    <source>
        <dbReference type="PROSITE" id="PS50850"/>
    </source>
</evidence>
<feature type="transmembrane region" description="Helical" evidence="6">
    <location>
        <begin position="257"/>
        <end position="278"/>
    </location>
</feature>
<keyword evidence="3 6" id="KW-0812">Transmembrane</keyword>
<reference evidence="8 9" key="1">
    <citation type="submission" date="2021-02" db="EMBL/GenBank/DDBJ databases">
        <authorList>
            <person name="Vanwijnsberghe S."/>
        </authorList>
    </citation>
    <scope>NUCLEOTIDE SEQUENCE [LARGE SCALE GENOMIC DNA]</scope>
    <source>
        <strain evidence="8 9">R-69776</strain>
    </source>
</reference>
<dbReference type="EMBL" id="CAJNBH010000014">
    <property type="protein sequence ID" value="CAE6788104.1"/>
    <property type="molecule type" value="Genomic_DNA"/>
</dbReference>
<protein>
    <submittedName>
        <fullName evidence="8">Tartrate transporter</fullName>
    </submittedName>
</protein>
<keyword evidence="2" id="KW-0813">Transport</keyword>
<dbReference type="Proteomes" id="UP000673821">
    <property type="component" value="Unassembled WGS sequence"/>
</dbReference>
<feature type="transmembrane region" description="Helical" evidence="6">
    <location>
        <begin position="158"/>
        <end position="180"/>
    </location>
</feature>
<evidence type="ECO:0000313" key="9">
    <source>
        <dbReference type="Proteomes" id="UP000673821"/>
    </source>
</evidence>
<evidence type="ECO:0000313" key="8">
    <source>
        <dbReference type="EMBL" id="CAE6788104.1"/>
    </source>
</evidence>
<keyword evidence="9" id="KW-1185">Reference proteome</keyword>
<evidence type="ECO:0000256" key="2">
    <source>
        <dbReference type="ARBA" id="ARBA00022448"/>
    </source>
</evidence>
<dbReference type="Pfam" id="PF07690">
    <property type="entry name" value="MFS_1"/>
    <property type="match status" value="1"/>
</dbReference>
<evidence type="ECO:0000256" key="5">
    <source>
        <dbReference type="ARBA" id="ARBA00023136"/>
    </source>
</evidence>
<dbReference type="Gene3D" id="1.20.1250.20">
    <property type="entry name" value="MFS general substrate transporter like domains"/>
    <property type="match status" value="2"/>
</dbReference>
<evidence type="ECO:0000256" key="3">
    <source>
        <dbReference type="ARBA" id="ARBA00022692"/>
    </source>
</evidence>
<evidence type="ECO:0000256" key="4">
    <source>
        <dbReference type="ARBA" id="ARBA00022989"/>
    </source>
</evidence>
<feature type="transmembrane region" description="Helical" evidence="6">
    <location>
        <begin position="349"/>
        <end position="368"/>
    </location>
</feature>
<dbReference type="InterPro" id="IPR036259">
    <property type="entry name" value="MFS_trans_sf"/>
</dbReference>
<keyword evidence="4 6" id="KW-1133">Transmembrane helix</keyword>